<evidence type="ECO:0000256" key="15">
    <source>
        <dbReference type="ARBA" id="ARBA00023167"/>
    </source>
</evidence>
<dbReference type="Pfam" id="PF02574">
    <property type="entry name" value="S-methyl_trans"/>
    <property type="match status" value="1"/>
</dbReference>
<protein>
    <recommendedName>
        <fullName evidence="7">Methionine synthase</fullName>
        <ecNumber evidence="6">2.1.1.13</ecNumber>
    </recommendedName>
    <alternativeName>
        <fullName evidence="18">5-methyltetrahydrofolate--homocysteine methyltransferase</fullName>
    </alternativeName>
</protein>
<evidence type="ECO:0000256" key="4">
    <source>
        <dbReference type="ARBA" id="ARBA00005178"/>
    </source>
</evidence>
<feature type="domain" description="B12-binding N-terminal" evidence="24">
    <location>
        <begin position="577"/>
        <end position="670"/>
    </location>
</feature>
<keyword evidence="10" id="KW-0846">Cobalamin</keyword>
<comment type="pathway">
    <text evidence="4">Amino-acid biosynthesis; L-methionine biosynthesis via de novo pathway; L-methionine from L-homocysteine (MetH route): step 1/1.</text>
</comment>
<evidence type="ECO:0000313" key="26">
    <source>
        <dbReference type="Proteomes" id="UP000824124"/>
    </source>
</evidence>
<dbReference type="Pfam" id="PF02310">
    <property type="entry name" value="B12-binding"/>
    <property type="match status" value="1"/>
</dbReference>
<organism evidence="25 26">
    <name type="scientific">Candidatus Avidehalobacter gallistercoris</name>
    <dbReference type="NCBI Taxonomy" id="2840694"/>
    <lineage>
        <taxon>Bacteria</taxon>
        <taxon>Bacillati</taxon>
        <taxon>Bacillota</taxon>
        <taxon>Clostridia</taxon>
        <taxon>Eubacteriales</taxon>
        <taxon>Peptococcaceae</taxon>
        <taxon>Peptococcaceae incertae sedis</taxon>
        <taxon>Candidatus Avidehalobacter</taxon>
    </lineage>
</organism>
<keyword evidence="9" id="KW-0028">Amino-acid biosynthesis</keyword>
<keyword evidence="14 19" id="KW-0862">Zinc</keyword>
<reference evidence="25" key="2">
    <citation type="journal article" date="2021" name="PeerJ">
        <title>Extensive microbial diversity within the chicken gut microbiome revealed by metagenomics and culture.</title>
        <authorList>
            <person name="Gilroy R."/>
            <person name="Ravi A."/>
            <person name="Getino M."/>
            <person name="Pursley I."/>
            <person name="Horton D.L."/>
            <person name="Alikhan N.F."/>
            <person name="Baker D."/>
            <person name="Gharbi K."/>
            <person name="Hall N."/>
            <person name="Watson M."/>
            <person name="Adriaenssens E.M."/>
            <person name="Foster-Nyarko E."/>
            <person name="Jarju S."/>
            <person name="Secka A."/>
            <person name="Antonio M."/>
            <person name="Oren A."/>
            <person name="Chaudhuri R.R."/>
            <person name="La Ragione R."/>
            <person name="Hildebrand F."/>
            <person name="Pallen M.J."/>
        </authorList>
    </citation>
    <scope>NUCLEOTIDE SEQUENCE</scope>
    <source>
        <strain evidence="25">2830</strain>
    </source>
</reference>
<feature type="domain" description="Pterin-binding" evidence="22">
    <location>
        <begin position="312"/>
        <end position="556"/>
    </location>
</feature>
<evidence type="ECO:0000256" key="13">
    <source>
        <dbReference type="ARBA" id="ARBA00022723"/>
    </source>
</evidence>
<evidence type="ECO:0000259" key="21">
    <source>
        <dbReference type="PROSITE" id="PS50970"/>
    </source>
</evidence>
<name>A0A9D1KXB8_9FIRM</name>
<comment type="function">
    <text evidence="17">Catalyzes the transfer of a methyl group from methyl-cobalamin to homocysteine, yielding enzyme-bound cob(I)alamin and methionine. Subsequently, remethylates the cofactor using methyltetrahydrofolate.</text>
</comment>
<evidence type="ECO:0000256" key="6">
    <source>
        <dbReference type="ARBA" id="ARBA00012032"/>
    </source>
</evidence>
<comment type="similarity">
    <text evidence="5">Belongs to the vitamin-B12 dependent methionine synthase family.</text>
</comment>
<comment type="catalytic activity">
    <reaction evidence="1">
        <text>(6S)-5-methyl-5,6,7,8-tetrahydrofolate + L-homocysteine = (6S)-5,6,7,8-tetrahydrofolate + L-methionine</text>
        <dbReference type="Rhea" id="RHEA:11172"/>
        <dbReference type="ChEBI" id="CHEBI:18608"/>
        <dbReference type="ChEBI" id="CHEBI:57453"/>
        <dbReference type="ChEBI" id="CHEBI:57844"/>
        <dbReference type="ChEBI" id="CHEBI:58199"/>
        <dbReference type="EC" id="2.1.1.13"/>
    </reaction>
</comment>
<proteinExistence type="inferred from homology"/>
<dbReference type="GO" id="GO:0046653">
    <property type="term" value="P:tetrahydrofolate metabolic process"/>
    <property type="evidence" value="ECO:0007669"/>
    <property type="project" value="TreeGrafter"/>
</dbReference>
<evidence type="ECO:0000256" key="9">
    <source>
        <dbReference type="ARBA" id="ARBA00022605"/>
    </source>
</evidence>
<evidence type="ECO:0000256" key="11">
    <source>
        <dbReference type="ARBA" id="ARBA00022679"/>
    </source>
</evidence>
<keyword evidence="12" id="KW-0949">S-adenosyl-L-methionine</keyword>
<dbReference type="Gene3D" id="3.20.20.20">
    <property type="entry name" value="Dihydropteroate synthase-like"/>
    <property type="match status" value="1"/>
</dbReference>
<evidence type="ECO:0000256" key="17">
    <source>
        <dbReference type="ARBA" id="ARBA00025552"/>
    </source>
</evidence>
<feature type="binding site" evidence="19">
    <location>
        <position position="206"/>
    </location>
    <ligand>
        <name>Zn(2+)</name>
        <dbReference type="ChEBI" id="CHEBI:29105"/>
    </ligand>
</feature>
<dbReference type="PROSITE" id="PS50970">
    <property type="entry name" value="HCY"/>
    <property type="match status" value="1"/>
</dbReference>
<feature type="region of interest" description="Disordered" evidence="20">
    <location>
        <begin position="569"/>
        <end position="588"/>
    </location>
</feature>
<accession>A0A9D1KXB8</accession>
<evidence type="ECO:0000256" key="18">
    <source>
        <dbReference type="ARBA" id="ARBA00031040"/>
    </source>
</evidence>
<dbReference type="Gene3D" id="3.40.50.280">
    <property type="entry name" value="Cobalamin-binding domain"/>
    <property type="match status" value="1"/>
</dbReference>
<gene>
    <name evidence="25" type="ORF">IAB00_01470</name>
</gene>
<evidence type="ECO:0000259" key="24">
    <source>
        <dbReference type="PROSITE" id="PS51337"/>
    </source>
</evidence>
<dbReference type="PANTHER" id="PTHR45833">
    <property type="entry name" value="METHIONINE SYNTHASE"/>
    <property type="match status" value="1"/>
</dbReference>
<evidence type="ECO:0000256" key="14">
    <source>
        <dbReference type="ARBA" id="ARBA00022833"/>
    </source>
</evidence>
<dbReference type="Gene3D" id="1.10.1240.10">
    <property type="entry name" value="Methionine synthase domain"/>
    <property type="match status" value="1"/>
</dbReference>
<reference evidence="25" key="1">
    <citation type="submission" date="2020-10" db="EMBL/GenBank/DDBJ databases">
        <authorList>
            <person name="Gilroy R."/>
        </authorList>
    </citation>
    <scope>NUCLEOTIDE SEQUENCE</scope>
    <source>
        <strain evidence="25">2830</strain>
    </source>
</reference>
<evidence type="ECO:0000256" key="19">
    <source>
        <dbReference type="PROSITE-ProRule" id="PRU00333"/>
    </source>
</evidence>
<evidence type="ECO:0000256" key="20">
    <source>
        <dbReference type="SAM" id="MobiDB-lite"/>
    </source>
</evidence>
<dbReference type="SUPFAM" id="SSF51717">
    <property type="entry name" value="Dihydropteroate synthetase-like"/>
    <property type="match status" value="1"/>
</dbReference>
<dbReference type="PIRSF" id="PIRSF037472">
    <property type="entry name" value="DHPS_mtfrase"/>
    <property type="match status" value="1"/>
</dbReference>
<dbReference type="InterPro" id="IPR036589">
    <property type="entry name" value="HCY_dom_sf"/>
</dbReference>
<dbReference type="SUPFAM" id="SSF47644">
    <property type="entry name" value="Methionine synthase domain"/>
    <property type="match status" value="1"/>
</dbReference>
<dbReference type="InterPro" id="IPR017215">
    <property type="entry name" value="MetH_bac"/>
</dbReference>
<dbReference type="InterPro" id="IPR011005">
    <property type="entry name" value="Dihydropteroate_synth-like_sf"/>
</dbReference>
<evidence type="ECO:0000313" key="25">
    <source>
        <dbReference type="EMBL" id="HIU09917.1"/>
    </source>
</evidence>
<dbReference type="InterPro" id="IPR036724">
    <property type="entry name" value="Cobalamin-bd_sf"/>
</dbReference>
<dbReference type="PANTHER" id="PTHR45833:SF1">
    <property type="entry name" value="METHIONINE SYNTHASE"/>
    <property type="match status" value="1"/>
</dbReference>
<dbReference type="AlphaFoldDB" id="A0A9D1KXB8"/>
<dbReference type="InterPro" id="IPR050554">
    <property type="entry name" value="Met_Synthase/Corrinoid"/>
</dbReference>
<dbReference type="GO" id="GO:0031419">
    <property type="term" value="F:cobalamin binding"/>
    <property type="evidence" value="ECO:0007669"/>
    <property type="project" value="UniProtKB-KW"/>
</dbReference>
<keyword evidence="16" id="KW-0170">Cobalt</keyword>
<dbReference type="GO" id="GO:0050667">
    <property type="term" value="P:homocysteine metabolic process"/>
    <property type="evidence" value="ECO:0007669"/>
    <property type="project" value="TreeGrafter"/>
</dbReference>
<keyword evidence="13 19" id="KW-0479">Metal-binding</keyword>
<dbReference type="InterPro" id="IPR036594">
    <property type="entry name" value="Meth_synthase_dom"/>
</dbReference>
<dbReference type="SMART" id="SM01018">
    <property type="entry name" value="B12-binding_2"/>
    <property type="match status" value="1"/>
</dbReference>
<dbReference type="EC" id="2.1.1.13" evidence="6"/>
<dbReference type="GO" id="GO:0046872">
    <property type="term" value="F:metal ion binding"/>
    <property type="evidence" value="ECO:0007669"/>
    <property type="project" value="UniProtKB-KW"/>
</dbReference>
<dbReference type="Proteomes" id="UP000824124">
    <property type="component" value="Unassembled WGS sequence"/>
</dbReference>
<dbReference type="NCBIfam" id="NF005719">
    <property type="entry name" value="PRK07535.1"/>
    <property type="match status" value="1"/>
</dbReference>
<evidence type="ECO:0000256" key="2">
    <source>
        <dbReference type="ARBA" id="ARBA00001947"/>
    </source>
</evidence>
<evidence type="ECO:0000256" key="3">
    <source>
        <dbReference type="ARBA" id="ARBA00001956"/>
    </source>
</evidence>
<dbReference type="Gene3D" id="3.20.20.330">
    <property type="entry name" value="Homocysteine-binding-like domain"/>
    <property type="match status" value="1"/>
</dbReference>
<dbReference type="GO" id="GO:0008705">
    <property type="term" value="F:methionine synthase activity"/>
    <property type="evidence" value="ECO:0007669"/>
    <property type="project" value="UniProtKB-EC"/>
</dbReference>
<evidence type="ECO:0000256" key="7">
    <source>
        <dbReference type="ARBA" id="ARBA00013998"/>
    </source>
</evidence>
<feature type="binding site" evidence="19">
    <location>
        <position position="269"/>
    </location>
    <ligand>
        <name>Zn(2+)</name>
        <dbReference type="ChEBI" id="CHEBI:29105"/>
    </ligand>
</feature>
<dbReference type="EMBL" id="DVMH01000009">
    <property type="protein sequence ID" value="HIU09917.1"/>
    <property type="molecule type" value="Genomic_DNA"/>
</dbReference>
<keyword evidence="8 19" id="KW-0489">Methyltransferase</keyword>
<evidence type="ECO:0000256" key="8">
    <source>
        <dbReference type="ARBA" id="ARBA00022603"/>
    </source>
</evidence>
<dbReference type="SUPFAM" id="SSF52242">
    <property type="entry name" value="Cobalamin (vitamin B12)-binding domain"/>
    <property type="match status" value="1"/>
</dbReference>
<comment type="caution">
    <text evidence="25">The sequence shown here is derived from an EMBL/GenBank/DDBJ whole genome shotgun (WGS) entry which is preliminary data.</text>
</comment>
<feature type="domain" description="B12-binding" evidence="23">
    <location>
        <begin position="672"/>
        <end position="792"/>
    </location>
</feature>
<feature type="domain" description="Hcy-binding" evidence="21">
    <location>
        <begin position="3"/>
        <end position="284"/>
    </location>
</feature>
<dbReference type="GO" id="GO:0005829">
    <property type="term" value="C:cytosol"/>
    <property type="evidence" value="ECO:0007669"/>
    <property type="project" value="TreeGrafter"/>
</dbReference>
<comment type="cofactor">
    <cofactor evidence="2 19">
        <name>Zn(2+)</name>
        <dbReference type="ChEBI" id="CHEBI:29105"/>
    </cofactor>
</comment>
<keyword evidence="11 19" id="KW-0808">Transferase</keyword>
<evidence type="ECO:0000256" key="1">
    <source>
        <dbReference type="ARBA" id="ARBA00001700"/>
    </source>
</evidence>
<dbReference type="PROSITE" id="PS51332">
    <property type="entry name" value="B12_BINDING"/>
    <property type="match status" value="1"/>
</dbReference>
<evidence type="ECO:0000259" key="22">
    <source>
        <dbReference type="PROSITE" id="PS50972"/>
    </source>
</evidence>
<dbReference type="InterPro" id="IPR003726">
    <property type="entry name" value="HCY_dom"/>
</dbReference>
<evidence type="ECO:0000256" key="16">
    <source>
        <dbReference type="ARBA" id="ARBA00023285"/>
    </source>
</evidence>
<evidence type="ECO:0000256" key="10">
    <source>
        <dbReference type="ARBA" id="ARBA00022628"/>
    </source>
</evidence>
<dbReference type="PROSITE" id="PS51337">
    <property type="entry name" value="B12_BINDING_NTER"/>
    <property type="match status" value="1"/>
</dbReference>
<dbReference type="Pfam" id="PF00809">
    <property type="entry name" value="Pterin_bind"/>
    <property type="match status" value="1"/>
</dbReference>
<dbReference type="InterPro" id="IPR000489">
    <property type="entry name" value="Pterin-binding_dom"/>
</dbReference>
<feature type="binding site" evidence="19">
    <location>
        <position position="270"/>
    </location>
    <ligand>
        <name>Zn(2+)</name>
        <dbReference type="ChEBI" id="CHEBI:29105"/>
    </ligand>
</feature>
<sequence length="792" mass="84268">MPKQLFKQLLQKEFVILDGAMGTMLLTRGLKLGENPEVFALRHPEVLRDIHRAYIDAGADVIYACTFGANRLKLADTGHTPAEVINANIRLAREAAGGNALVALDIGSLGELMEPAGTLSFETAYDCFKEMLTAGEAAGADMAVLETFTSLHEMKAAVLAAKENTNLPIICSLTFDKNNRTFNGDSVEAMACMLSALGIDAIGINCSPGPRGILEIMKELAHHTNLPLLVKANAGLPDPETKEYALKPAEFATEMREFAALGVQMLGGCCGTTPTYIATLKQELAGAHRAVRAQINEAAVCSATQTVYLDAPQIVGERLNPTGKKMLQQALREHNFDYIAAKALEQQQAGAAILDINVGLPGLNEAQLMPQVVKAVQAVVDLPLQIDSADPAAIEAGLRAVNGKAIVNSVNGKNEILKSVLPLVKKYGAAVIGLTLDENGIPPTAEARLTIARHIMTQALAAGIPKEDIYIDCLTLTVSAQQEQARETLNALRRVKQELGLKTALGVSNISFGLPNRGLINRTFLAMALEAGLDLAIINPNAPGMSDTVAAFKVLNNQDHSGVSYIATQTAEKQPDPTPAAAEKDPDSRLTHAIAQGLKSEVQAACTAVLAQDDELSVINRLLIPALDEVGKRYEREEIYLPQLINAAAAAGAAFDLIKERIAAKEGGAAAKGRILMATVYGDIHDIGKNIVKVILANYGYQITDLGRDVPAEKIVQTAIEQDIKLIGLSALMTTTVASMQQTIEALRQSGWNGQIFVGGAVLTPEYAAAIGADFYAKDAMQSVEIAKRVLG</sequence>
<keyword evidence="15" id="KW-0486">Methionine biosynthesis</keyword>
<dbReference type="InterPro" id="IPR006158">
    <property type="entry name" value="Cobalamin-bd"/>
</dbReference>
<evidence type="ECO:0000256" key="12">
    <source>
        <dbReference type="ARBA" id="ARBA00022691"/>
    </source>
</evidence>
<comment type="cofactor">
    <cofactor evidence="3">
        <name>methylcob(III)alamin</name>
        <dbReference type="ChEBI" id="CHEBI:28115"/>
    </cofactor>
</comment>
<evidence type="ECO:0000256" key="5">
    <source>
        <dbReference type="ARBA" id="ARBA00010398"/>
    </source>
</evidence>
<dbReference type="Pfam" id="PF02607">
    <property type="entry name" value="B12-binding_2"/>
    <property type="match status" value="1"/>
</dbReference>
<evidence type="ECO:0000259" key="23">
    <source>
        <dbReference type="PROSITE" id="PS51332"/>
    </source>
</evidence>
<dbReference type="PROSITE" id="PS50972">
    <property type="entry name" value="PTERIN_BINDING"/>
    <property type="match status" value="1"/>
</dbReference>
<dbReference type="SUPFAM" id="SSF82282">
    <property type="entry name" value="Homocysteine S-methyltransferase"/>
    <property type="match status" value="1"/>
</dbReference>
<dbReference type="InterPro" id="IPR003759">
    <property type="entry name" value="Cbl-bd_cap"/>
</dbReference>
<dbReference type="GO" id="GO:0032259">
    <property type="term" value="P:methylation"/>
    <property type="evidence" value="ECO:0007669"/>
    <property type="project" value="UniProtKB-KW"/>
</dbReference>